<keyword evidence="3" id="KW-1185">Reference proteome</keyword>
<dbReference type="VEuPathDB" id="AmoebaDB:NAEGRDRAFT_69003"/>
<organism evidence="3">
    <name type="scientific">Naegleria gruberi</name>
    <name type="common">Amoeba</name>
    <dbReference type="NCBI Taxonomy" id="5762"/>
    <lineage>
        <taxon>Eukaryota</taxon>
        <taxon>Discoba</taxon>
        <taxon>Heterolobosea</taxon>
        <taxon>Tetramitia</taxon>
        <taxon>Eutetramitia</taxon>
        <taxon>Vahlkampfiidae</taxon>
        <taxon>Naegleria</taxon>
    </lineage>
</organism>
<reference evidence="2 3" key="1">
    <citation type="journal article" date="2010" name="Cell">
        <title>The genome of Naegleria gruberi illuminates early eukaryotic versatility.</title>
        <authorList>
            <person name="Fritz-Laylin L.K."/>
            <person name="Prochnik S.E."/>
            <person name="Ginger M.L."/>
            <person name="Dacks J.B."/>
            <person name="Carpenter M.L."/>
            <person name="Field M.C."/>
            <person name="Kuo A."/>
            <person name="Paredez A."/>
            <person name="Chapman J."/>
            <person name="Pham J."/>
            <person name="Shu S."/>
            <person name="Neupane R."/>
            <person name="Cipriano M."/>
            <person name="Mancuso J."/>
            <person name="Tu H."/>
            <person name="Salamov A."/>
            <person name="Lindquist E."/>
            <person name="Shapiro H."/>
            <person name="Lucas S."/>
            <person name="Grigoriev I.V."/>
            <person name="Cande W.Z."/>
            <person name="Fulton C."/>
            <person name="Rokhsar D.S."/>
            <person name="Dawson S.C."/>
        </authorList>
    </citation>
    <scope>NUCLEOTIDE SEQUENCE [LARGE SCALE GENOMIC DNA]</scope>
    <source>
        <strain evidence="2 3">NEG-M</strain>
    </source>
</reference>
<accession>D2VJD9</accession>
<protein>
    <submittedName>
        <fullName evidence="2">Predicted protein</fullName>
    </submittedName>
</protein>
<dbReference type="GeneID" id="8852997"/>
<evidence type="ECO:0000313" key="2">
    <source>
        <dbReference type="EMBL" id="EFC43023.1"/>
    </source>
</evidence>
<dbReference type="KEGG" id="ngr:NAEGRDRAFT_69003"/>
<feature type="compositionally biased region" description="Polar residues" evidence="1">
    <location>
        <begin position="14"/>
        <end position="30"/>
    </location>
</feature>
<dbReference type="EMBL" id="GG738876">
    <property type="protein sequence ID" value="EFC43023.1"/>
    <property type="molecule type" value="Genomic_DNA"/>
</dbReference>
<feature type="region of interest" description="Disordered" evidence="1">
    <location>
        <begin position="1"/>
        <end position="30"/>
    </location>
</feature>
<evidence type="ECO:0000313" key="3">
    <source>
        <dbReference type="Proteomes" id="UP000006671"/>
    </source>
</evidence>
<dbReference type="OMA" id="LRINHQH"/>
<dbReference type="InParanoid" id="D2VJD9"/>
<gene>
    <name evidence="2" type="ORF">NAEGRDRAFT_69003</name>
</gene>
<dbReference type="OrthoDB" id="10515673at2759"/>
<name>D2VJD9_NAEGR</name>
<proteinExistence type="predicted"/>
<dbReference type="AlphaFoldDB" id="D2VJD9"/>
<dbReference type="RefSeq" id="XP_002675767.1">
    <property type="nucleotide sequence ID" value="XM_002675721.1"/>
</dbReference>
<evidence type="ECO:0000256" key="1">
    <source>
        <dbReference type="SAM" id="MobiDB-lite"/>
    </source>
</evidence>
<sequence>MERERREQLERMKQSQQPTPKTSLSESMNRLSLNSDQIQSISDSTFSHSERIALQPDKSSPQHIKTIDLNNLTANTEANKENPVHHPITLTNLSSSIVINTTSILSTQSNSSFNCNYEQSTKTIPKTPQSQKTKQLFKRKMISPMQNLSLVKEEADEDLTTVSKRLTFENTTTVRQTAIPTRLINESKVKLSTPEKTLTKRITLHKTSNVRKAPDVPCSLKFVF</sequence>
<dbReference type="Proteomes" id="UP000006671">
    <property type="component" value="Unassembled WGS sequence"/>
</dbReference>
<feature type="compositionally biased region" description="Basic and acidic residues" evidence="1">
    <location>
        <begin position="1"/>
        <end position="13"/>
    </location>
</feature>